<dbReference type="PANTHER" id="PTHR30441:SF4">
    <property type="entry name" value="PROTEIN ASMA"/>
    <property type="match status" value="1"/>
</dbReference>
<dbReference type="Pfam" id="PF05170">
    <property type="entry name" value="AsmA"/>
    <property type="match status" value="1"/>
</dbReference>
<evidence type="ECO:0000259" key="2">
    <source>
        <dbReference type="Pfam" id="PF05170"/>
    </source>
</evidence>
<proteinExistence type="predicted"/>
<name>A0ABU1BM33_9BURK</name>
<keyword evidence="4" id="KW-1185">Reference proteome</keyword>
<dbReference type="Proteomes" id="UP001225596">
    <property type="component" value="Unassembled WGS sequence"/>
</dbReference>
<keyword evidence="1" id="KW-0175">Coiled coil</keyword>
<evidence type="ECO:0000256" key="1">
    <source>
        <dbReference type="SAM" id="Coils"/>
    </source>
</evidence>
<reference evidence="3 4" key="1">
    <citation type="submission" date="2023-08" db="EMBL/GenBank/DDBJ databases">
        <title>Oxalobacteraceae gen .nov., isolated from river sludge outside the plant.</title>
        <authorList>
            <person name="Zhao S.Y."/>
        </authorList>
    </citation>
    <scope>NUCLEOTIDE SEQUENCE [LARGE SCALE GENOMIC DNA]</scope>
    <source>
        <strain evidence="3 4">R-40</strain>
    </source>
</reference>
<evidence type="ECO:0000313" key="4">
    <source>
        <dbReference type="Proteomes" id="UP001225596"/>
    </source>
</evidence>
<dbReference type="RefSeq" id="WP_338435973.1">
    <property type="nucleotide sequence ID" value="NZ_JAUYVH010000002.1"/>
</dbReference>
<protein>
    <submittedName>
        <fullName evidence="3">AsmA family protein</fullName>
    </submittedName>
</protein>
<evidence type="ECO:0000313" key="3">
    <source>
        <dbReference type="EMBL" id="MDQ9170055.1"/>
    </source>
</evidence>
<sequence length="793" mass="83650">MPKSVKYLVFGLLGLLGIVIVAGVIIAATFDPNDYKPYIIKTVQEKKQRTLTIPGEIKLTFFPKIGADLGKVSISEHQGKAEFASVNSAKVSLALIPLLSKTLVVDHVKIDGLNVHIKRFKDGSTNFDDLLSKEQDDQDGQVAFDIDGVSITDSRLLYEDLQKKQRLEISKLDLETGKIADKADSKVSLNAHVKSNSPAMDADIAWKSGVSFDLGKKQYAIKNTDASIKGMLAGFSDLVLTLAGDADIAAAEKRFALDGVKLALSGKRAAQQFDIKFNAPKLAMTDKGASGDKISGQVKLIEGARTVDAEFSAPSFEGSPQAFKLPALTLDATVKEGELDAKAKLTGTFSGNIDKMLFSSPQLKLALSGKKGATVIDGAMTTPLVVDLNSQIIEASSLNADLSLPNPGGGAMKLNAGGKAHADLGKKNASLTLKGKLDESTFDAKLGATNFSPMAYTFDIAIDRLNADRYKSRSADAQSGGAPEKTPEQADAAPLDLSGLRDLQANGSLRIGALTVNNIKTSNLRMDLKAGGGNINVNPLSANLYGGSTSGAVSATATKAPRISLRQTLAGVNVGPLLKDAIGKDPLEGRGNVDLNVTTEGGGLTQWKKNLNGTMKLALRDGAIRGVNVAQTVRNAKARIGAIKGNEPSQTGTGSANEKTDFSEMSGSFRVVNGVAHNDDLAIKSPLIRVGGAGTIDLGADRLDYLAKTTVVSTLQGQGGPELQALKGVTIPVRLSGPFSAIGWKIDFQGMATELAKQKIDEKKDEVKAKAQKELDKQKGKVQEQLLKGLFGK</sequence>
<dbReference type="EMBL" id="JAUYVH010000002">
    <property type="protein sequence ID" value="MDQ9170055.1"/>
    <property type="molecule type" value="Genomic_DNA"/>
</dbReference>
<organism evidence="3 4">
    <name type="scientific">Keguizhuia sedimenti</name>
    <dbReference type="NCBI Taxonomy" id="3064264"/>
    <lineage>
        <taxon>Bacteria</taxon>
        <taxon>Pseudomonadati</taxon>
        <taxon>Pseudomonadota</taxon>
        <taxon>Betaproteobacteria</taxon>
        <taxon>Burkholderiales</taxon>
        <taxon>Oxalobacteraceae</taxon>
        <taxon>Keguizhuia</taxon>
    </lineage>
</organism>
<dbReference type="InterPro" id="IPR007844">
    <property type="entry name" value="AsmA"/>
</dbReference>
<feature type="coiled-coil region" evidence="1">
    <location>
        <begin position="757"/>
        <end position="788"/>
    </location>
</feature>
<feature type="domain" description="AsmA" evidence="2">
    <location>
        <begin position="1"/>
        <end position="680"/>
    </location>
</feature>
<dbReference type="PANTHER" id="PTHR30441">
    <property type="entry name" value="DUF748 DOMAIN-CONTAINING PROTEIN"/>
    <property type="match status" value="1"/>
</dbReference>
<accession>A0ABU1BM33</accession>
<gene>
    <name evidence="3" type="ORF">Q8A64_06470</name>
</gene>
<dbReference type="InterPro" id="IPR052894">
    <property type="entry name" value="AsmA-related"/>
</dbReference>
<comment type="caution">
    <text evidence="3">The sequence shown here is derived from an EMBL/GenBank/DDBJ whole genome shotgun (WGS) entry which is preliminary data.</text>
</comment>